<dbReference type="EMBL" id="QPJD01000043">
    <property type="protein sequence ID" value="RCW40083.1"/>
    <property type="molecule type" value="Genomic_DNA"/>
</dbReference>
<sequence>METWKSLKLDGVAKIEKCVAEFNIWELNLTPWSKFKVKIYEDSNGNFTGYTNLLLKTESGPEGAVGYGNSVEEALKDTVTYFLSMLNQRTHISQDDFEAVDPYDF</sequence>
<evidence type="ECO:0000313" key="2">
    <source>
        <dbReference type="Proteomes" id="UP000252415"/>
    </source>
</evidence>
<proteinExistence type="predicted"/>
<dbReference type="RefSeq" id="WP_114384285.1">
    <property type="nucleotide sequence ID" value="NZ_QPJD01000043.1"/>
</dbReference>
<dbReference type="OrthoDB" id="6636498at2"/>
<dbReference type="AlphaFoldDB" id="A0A368VKA4"/>
<keyword evidence="2" id="KW-1185">Reference proteome</keyword>
<comment type="caution">
    <text evidence="1">The sequence shown here is derived from an EMBL/GenBank/DDBJ whole genome shotgun (WGS) entry which is preliminary data.</text>
</comment>
<reference evidence="1 2" key="1">
    <citation type="submission" date="2018-07" db="EMBL/GenBank/DDBJ databases">
        <title>Genomic Encyclopedia of Type Strains, Phase III (KMG-III): the genomes of soil and plant-associated and newly described type strains.</title>
        <authorList>
            <person name="Whitman W."/>
        </authorList>
    </citation>
    <scope>NUCLEOTIDE SEQUENCE [LARGE SCALE GENOMIC DNA]</scope>
    <source>
        <strain evidence="1 2">CECT 7506</strain>
    </source>
</reference>
<protein>
    <submittedName>
        <fullName evidence="1">Uncharacterized protein</fullName>
    </submittedName>
</protein>
<organism evidence="1 2">
    <name type="scientific">Paenibacillus prosopidis</name>
    <dbReference type="NCBI Taxonomy" id="630520"/>
    <lineage>
        <taxon>Bacteria</taxon>
        <taxon>Bacillati</taxon>
        <taxon>Bacillota</taxon>
        <taxon>Bacilli</taxon>
        <taxon>Bacillales</taxon>
        <taxon>Paenibacillaceae</taxon>
        <taxon>Paenibacillus</taxon>
    </lineage>
</organism>
<evidence type="ECO:0000313" key="1">
    <source>
        <dbReference type="EMBL" id="RCW40083.1"/>
    </source>
</evidence>
<accession>A0A368VKA4</accession>
<dbReference type="Proteomes" id="UP000252415">
    <property type="component" value="Unassembled WGS sequence"/>
</dbReference>
<name>A0A368VKA4_9BACL</name>
<gene>
    <name evidence="1" type="ORF">DFP97_1435</name>
</gene>